<name>S2VXB2_9ACTN</name>
<dbReference type="Pfam" id="PF00701">
    <property type="entry name" value="DHDPS"/>
    <property type="match status" value="1"/>
</dbReference>
<reference evidence="16 17" key="1">
    <citation type="submission" date="2013-04" db="EMBL/GenBank/DDBJ databases">
        <title>The Genome Sequence of Propionimicrobium lymphophilum ACS-093-V-SCH5.</title>
        <authorList>
            <consortium name="The Broad Institute Genomics Platform"/>
            <person name="Earl A."/>
            <person name="Ward D."/>
            <person name="Feldgarden M."/>
            <person name="Gevers D."/>
            <person name="Saerens B."/>
            <person name="Vaneechoutte M."/>
            <person name="Walker B."/>
            <person name="Young S."/>
            <person name="Zeng Q."/>
            <person name="Gargeya S."/>
            <person name="Fitzgerald M."/>
            <person name="Haas B."/>
            <person name="Abouelleil A."/>
            <person name="Allen A.W."/>
            <person name="Alvarado L."/>
            <person name="Arachchi H.M."/>
            <person name="Berlin A.M."/>
            <person name="Chapman S.B."/>
            <person name="Gainer-Dewar J."/>
            <person name="Goldberg J."/>
            <person name="Griggs A."/>
            <person name="Gujja S."/>
            <person name="Hansen M."/>
            <person name="Howarth C."/>
            <person name="Imamovic A."/>
            <person name="Ireland A."/>
            <person name="Larimer J."/>
            <person name="McCowan C."/>
            <person name="Murphy C."/>
            <person name="Pearson M."/>
            <person name="Poon T.W."/>
            <person name="Priest M."/>
            <person name="Roberts A."/>
            <person name="Saif S."/>
            <person name="Shea T."/>
            <person name="Sisk P."/>
            <person name="Sykes S."/>
            <person name="Wortman J."/>
            <person name="Nusbaum C."/>
            <person name="Birren B."/>
        </authorList>
    </citation>
    <scope>NUCLEOTIDE SEQUENCE [LARGE SCALE GENOMIC DNA]</scope>
    <source>
        <strain evidence="16 17">ACS-093-V-SCH5</strain>
    </source>
</reference>
<keyword evidence="6 12" id="KW-0028">Amino-acid biosynthesis</keyword>
<evidence type="ECO:0000256" key="10">
    <source>
        <dbReference type="ARBA" id="ARBA00023270"/>
    </source>
</evidence>
<dbReference type="InterPro" id="IPR002220">
    <property type="entry name" value="DapA-like"/>
</dbReference>
<comment type="catalytic activity">
    <reaction evidence="11 12">
        <text>L-aspartate 4-semialdehyde + pyruvate = (2S,4S)-4-hydroxy-2,3,4,5-tetrahydrodipicolinate + H2O + H(+)</text>
        <dbReference type="Rhea" id="RHEA:34171"/>
        <dbReference type="ChEBI" id="CHEBI:15361"/>
        <dbReference type="ChEBI" id="CHEBI:15377"/>
        <dbReference type="ChEBI" id="CHEBI:15378"/>
        <dbReference type="ChEBI" id="CHEBI:67139"/>
        <dbReference type="ChEBI" id="CHEBI:537519"/>
        <dbReference type="EC" id="4.3.3.7"/>
    </reaction>
</comment>
<dbReference type="PANTHER" id="PTHR12128">
    <property type="entry name" value="DIHYDRODIPICOLINATE SYNTHASE"/>
    <property type="match status" value="1"/>
</dbReference>
<dbReference type="PROSITE" id="PS00665">
    <property type="entry name" value="DHDPS_1"/>
    <property type="match status" value="1"/>
</dbReference>
<dbReference type="SUPFAM" id="SSF51569">
    <property type="entry name" value="Aldolase"/>
    <property type="match status" value="1"/>
</dbReference>
<dbReference type="HOGENOM" id="CLU_049343_7_1_11"/>
<dbReference type="PANTHER" id="PTHR12128:SF66">
    <property type="entry name" value="4-HYDROXY-2-OXOGLUTARATE ALDOLASE, MITOCHONDRIAL"/>
    <property type="match status" value="1"/>
</dbReference>
<evidence type="ECO:0000256" key="12">
    <source>
        <dbReference type="HAMAP-Rule" id="MF_00418"/>
    </source>
</evidence>
<dbReference type="UniPathway" id="UPA00034">
    <property type="reaction ID" value="UER00017"/>
</dbReference>
<evidence type="ECO:0000256" key="9">
    <source>
        <dbReference type="ARBA" id="ARBA00023239"/>
    </source>
</evidence>
<protein>
    <recommendedName>
        <fullName evidence="4 12">4-hydroxy-tetrahydrodipicolinate synthase</fullName>
        <shortName evidence="12">HTPA synthase</shortName>
        <ecNumber evidence="4 12">4.3.3.7</ecNumber>
    </recommendedName>
</protein>
<feature type="binding site" evidence="12 15">
    <location>
        <position position="50"/>
    </location>
    <ligand>
        <name>pyruvate</name>
        <dbReference type="ChEBI" id="CHEBI:15361"/>
    </ligand>
</feature>
<proteinExistence type="inferred from homology"/>
<dbReference type="PIRSF" id="PIRSF001365">
    <property type="entry name" value="DHDPS"/>
    <property type="match status" value="1"/>
</dbReference>
<feature type="active site" description="Proton donor/acceptor" evidence="12 14">
    <location>
        <position position="138"/>
    </location>
</feature>
<feature type="site" description="Part of a proton relay during catalysis" evidence="12">
    <location>
        <position position="112"/>
    </location>
</feature>
<comment type="subcellular location">
    <subcellularLocation>
        <location evidence="12">Cytoplasm</location>
    </subcellularLocation>
</comment>
<dbReference type="PRINTS" id="PR00146">
    <property type="entry name" value="DHPICSNTHASE"/>
</dbReference>
<keyword evidence="9 12" id="KW-0456">Lyase</keyword>
<keyword evidence="7 12" id="KW-0220">Diaminopimelate biosynthesis</keyword>
<dbReference type="InterPro" id="IPR020625">
    <property type="entry name" value="Schiff_base-form_aldolases_AS"/>
</dbReference>
<dbReference type="RefSeq" id="WP_016456508.1">
    <property type="nucleotide sequence ID" value="NZ_KE150269.1"/>
</dbReference>
<evidence type="ECO:0000313" key="17">
    <source>
        <dbReference type="Proteomes" id="UP000014417"/>
    </source>
</evidence>
<keyword evidence="10 12" id="KW-0704">Schiff base</keyword>
<evidence type="ECO:0000256" key="6">
    <source>
        <dbReference type="ARBA" id="ARBA00022605"/>
    </source>
</evidence>
<evidence type="ECO:0000256" key="11">
    <source>
        <dbReference type="ARBA" id="ARBA00047836"/>
    </source>
</evidence>
<dbReference type="PATRIC" id="fig|883161.3.peg.1683"/>
<comment type="pathway">
    <text evidence="2 12">Amino-acid biosynthesis; L-lysine biosynthesis via DAP pathway; (S)-tetrahydrodipicolinate from L-aspartate: step 3/4.</text>
</comment>
<feature type="binding site" evidence="12 15">
    <location>
        <position position="206"/>
    </location>
    <ligand>
        <name>pyruvate</name>
        <dbReference type="ChEBI" id="CHEBI:15361"/>
    </ligand>
</feature>
<dbReference type="GO" id="GO:0009089">
    <property type="term" value="P:lysine biosynthetic process via diaminopimelate"/>
    <property type="evidence" value="ECO:0007669"/>
    <property type="project" value="UniProtKB-UniRule"/>
</dbReference>
<keyword evidence="17" id="KW-1185">Reference proteome</keyword>
<dbReference type="InterPro" id="IPR005263">
    <property type="entry name" value="DapA"/>
</dbReference>
<dbReference type="AlphaFoldDB" id="S2VXB2"/>
<dbReference type="HAMAP" id="MF_00418">
    <property type="entry name" value="DapA"/>
    <property type="match status" value="1"/>
</dbReference>
<evidence type="ECO:0000256" key="5">
    <source>
        <dbReference type="ARBA" id="ARBA00022490"/>
    </source>
</evidence>
<dbReference type="Proteomes" id="UP000014417">
    <property type="component" value="Unassembled WGS sequence"/>
</dbReference>
<dbReference type="CDD" id="cd00950">
    <property type="entry name" value="DHDPS"/>
    <property type="match status" value="1"/>
</dbReference>
<feature type="active site" description="Schiff-base intermediate with substrate" evidence="12 14">
    <location>
        <position position="166"/>
    </location>
</feature>
<dbReference type="NCBIfam" id="TIGR00674">
    <property type="entry name" value="dapA"/>
    <property type="match status" value="1"/>
</dbReference>
<accession>S2VXB2</accession>
<dbReference type="Gene3D" id="3.20.20.70">
    <property type="entry name" value="Aldolase class I"/>
    <property type="match status" value="1"/>
</dbReference>
<comment type="caution">
    <text evidence="12">Was originally thought to be a dihydrodipicolinate synthase (DHDPS), catalyzing the condensation of (S)-aspartate-beta-semialdehyde [(S)-ASA] and pyruvate to dihydrodipicolinate (DHDP). However, it was shown in E.coli that the product of the enzymatic reaction is not dihydrodipicolinate but in fact (4S)-4-hydroxy-2,3,4,5-tetrahydro-(2S)-dipicolinic acid (HTPA), and that the consecutive dehydration reaction leading to DHDP is not spontaneous but catalyzed by DapB.</text>
</comment>
<dbReference type="GO" id="GO:0005829">
    <property type="term" value="C:cytosol"/>
    <property type="evidence" value="ECO:0007669"/>
    <property type="project" value="TreeGrafter"/>
</dbReference>
<evidence type="ECO:0000256" key="2">
    <source>
        <dbReference type="ARBA" id="ARBA00005120"/>
    </source>
</evidence>
<evidence type="ECO:0000313" key="16">
    <source>
        <dbReference type="EMBL" id="EPD32133.1"/>
    </source>
</evidence>
<comment type="similarity">
    <text evidence="3 12 13">Belongs to the DapA family.</text>
</comment>
<evidence type="ECO:0000256" key="14">
    <source>
        <dbReference type="PIRSR" id="PIRSR001365-1"/>
    </source>
</evidence>
<dbReference type="InterPro" id="IPR020624">
    <property type="entry name" value="Schiff_base-form_aldolases_CS"/>
</dbReference>
<organism evidence="16 17">
    <name type="scientific">Propionimicrobium lymphophilum ACS-093-V-SCH5</name>
    <dbReference type="NCBI Taxonomy" id="883161"/>
    <lineage>
        <taxon>Bacteria</taxon>
        <taxon>Bacillati</taxon>
        <taxon>Actinomycetota</taxon>
        <taxon>Actinomycetes</taxon>
        <taxon>Propionibacteriales</taxon>
        <taxon>Propionibacteriaceae</taxon>
        <taxon>Propionimicrobium</taxon>
    </lineage>
</organism>
<keyword evidence="8 12" id="KW-0457">Lysine biosynthesis</keyword>
<feature type="site" description="Part of a proton relay during catalysis" evidence="12">
    <location>
        <position position="49"/>
    </location>
</feature>
<dbReference type="OrthoDB" id="9782828at2"/>
<dbReference type="PROSITE" id="PS00666">
    <property type="entry name" value="DHDPS_2"/>
    <property type="match status" value="1"/>
</dbReference>
<evidence type="ECO:0000256" key="1">
    <source>
        <dbReference type="ARBA" id="ARBA00003294"/>
    </source>
</evidence>
<evidence type="ECO:0000256" key="7">
    <source>
        <dbReference type="ARBA" id="ARBA00022915"/>
    </source>
</evidence>
<dbReference type="STRING" id="883161.HMPREF9306_01697"/>
<evidence type="ECO:0000256" key="4">
    <source>
        <dbReference type="ARBA" id="ARBA00012086"/>
    </source>
</evidence>
<evidence type="ECO:0000256" key="3">
    <source>
        <dbReference type="ARBA" id="ARBA00007592"/>
    </source>
</evidence>
<gene>
    <name evidence="12" type="primary">dapA</name>
    <name evidence="16" type="ORF">HMPREF9306_01697</name>
</gene>
<evidence type="ECO:0000256" key="13">
    <source>
        <dbReference type="PIRNR" id="PIRNR001365"/>
    </source>
</evidence>
<keyword evidence="5 12" id="KW-0963">Cytoplasm</keyword>
<comment type="function">
    <text evidence="1 12">Catalyzes the condensation of (S)-aspartate-beta-semialdehyde [(S)-ASA] and pyruvate to 4-hydroxy-tetrahydrodipicolinate (HTPA).</text>
</comment>
<comment type="subunit">
    <text evidence="12">Homotetramer; dimer of dimers.</text>
</comment>
<dbReference type="InterPro" id="IPR013785">
    <property type="entry name" value="Aldolase_TIM"/>
</dbReference>
<comment type="caution">
    <text evidence="16">The sequence shown here is derived from an EMBL/GenBank/DDBJ whole genome shotgun (WGS) entry which is preliminary data.</text>
</comment>
<dbReference type="GO" id="GO:0008840">
    <property type="term" value="F:4-hydroxy-tetrahydrodipicolinate synthase activity"/>
    <property type="evidence" value="ECO:0007669"/>
    <property type="project" value="UniProtKB-UniRule"/>
</dbReference>
<dbReference type="EC" id="4.3.3.7" evidence="4 12"/>
<dbReference type="GO" id="GO:0019877">
    <property type="term" value="P:diaminopimelate biosynthetic process"/>
    <property type="evidence" value="ECO:0007669"/>
    <property type="project" value="UniProtKB-UniRule"/>
</dbReference>
<evidence type="ECO:0000256" key="15">
    <source>
        <dbReference type="PIRSR" id="PIRSR001365-2"/>
    </source>
</evidence>
<dbReference type="SMART" id="SM01130">
    <property type="entry name" value="DHDPS"/>
    <property type="match status" value="1"/>
</dbReference>
<sequence length="293" mass="31181">MAEATLGRLITAMVTPFDDNGDVDIARARELAARLVDEQDNDAVLVSGTTGESPTTTPKEKLQLAKAVKEEVGDRAKVIAGIGSNDTRASVELARETAKLGVDGLLAVTPFYSLPPQDAIVSHFKQIADATDLPVILYDIPHRAGREIATESMMELAEHPNIYGVKDAKKDVAGAARVIAETDLVYYAGDDAMVLSELSIGGQGLVGTSTHFTGRRTKELINAWFSGDQAKALSIYQELLPVYTGVFATQGVMMVKAGLAHQGFSVGGLRAPLLDAPAELAEEFGKLLDETNL</sequence>
<evidence type="ECO:0000256" key="8">
    <source>
        <dbReference type="ARBA" id="ARBA00023154"/>
    </source>
</evidence>
<dbReference type="EMBL" id="AGZR01000009">
    <property type="protein sequence ID" value="EPD32133.1"/>
    <property type="molecule type" value="Genomic_DNA"/>
</dbReference>